<dbReference type="GO" id="GO:0030313">
    <property type="term" value="C:cell envelope"/>
    <property type="evidence" value="ECO:0007669"/>
    <property type="project" value="UniProtKB-SubCell"/>
</dbReference>
<accession>A0A941DL52</accession>
<feature type="coiled-coil region" evidence="3">
    <location>
        <begin position="123"/>
        <end position="188"/>
    </location>
</feature>
<dbReference type="EMBL" id="JAGSPN010000002">
    <property type="protein sequence ID" value="MBR7781537.1"/>
    <property type="molecule type" value="Genomic_DNA"/>
</dbReference>
<dbReference type="Pfam" id="PF25944">
    <property type="entry name" value="Beta-barrel_RND"/>
    <property type="match status" value="1"/>
</dbReference>
<evidence type="ECO:0000256" key="2">
    <source>
        <dbReference type="ARBA" id="ARBA00009477"/>
    </source>
</evidence>
<evidence type="ECO:0000313" key="9">
    <source>
        <dbReference type="EMBL" id="MBR7781537.1"/>
    </source>
</evidence>
<organism evidence="9 10">
    <name type="scientific">Undibacterium luofuense</name>
    <dbReference type="NCBI Taxonomy" id="2828733"/>
    <lineage>
        <taxon>Bacteria</taxon>
        <taxon>Pseudomonadati</taxon>
        <taxon>Pseudomonadota</taxon>
        <taxon>Betaproteobacteria</taxon>
        <taxon>Burkholderiales</taxon>
        <taxon>Oxalobacteraceae</taxon>
        <taxon>Undibacterium</taxon>
    </lineage>
</organism>
<dbReference type="Proteomes" id="UP000680067">
    <property type="component" value="Unassembled WGS sequence"/>
</dbReference>
<comment type="similarity">
    <text evidence="2">Belongs to the membrane fusion protein (MFP) (TC 8.A.1) family.</text>
</comment>
<dbReference type="InterPro" id="IPR058626">
    <property type="entry name" value="MdtA-like_b-barrel"/>
</dbReference>
<dbReference type="PANTHER" id="PTHR30158">
    <property type="entry name" value="ACRA/E-RELATED COMPONENT OF DRUG EFFLUX TRANSPORTER"/>
    <property type="match status" value="1"/>
</dbReference>
<evidence type="ECO:0000259" key="5">
    <source>
        <dbReference type="Pfam" id="PF25876"/>
    </source>
</evidence>
<keyword evidence="10" id="KW-1185">Reference proteome</keyword>
<sequence>MQPNSRMTLRAGVAAFRSAVQGSSWRKLALVLPVAVLAACGQQQQGGPGMGKMPPPEVSVVTVQARDLEVDYEYVGQTSGVKETEIRARVPGILENRLYEEGSRVKAGTVLFQIDPGTYQTQLAAAEASLGVAEAKLNQAKREFARLSPLAADKAISQKEMDDAKSALELADASYKQVKAQVAEAKLNLSYTKVVAPIDGVTGTAAKSNGNLITAADNLLTTIVQTDQLYVNFSIPEADYLKVAKEVGAGKVSVPGKRASNGSIGFDVKLKLADGSMFAQTGKMNFVSEKINTANGGFDARATVTNPDGSLRPGQFVRVILSGAKRQSALAVPQRAVIDSPMGKMVFAVSPDNKLVPKPVELDGWSHGEWIVTKGINAGDRVLVDGFIKAHDPGMTVTPVPLSAKEAAALPANPSAPAAAQKQGAQPAASASAQASAQSTK</sequence>
<dbReference type="Gene3D" id="2.40.420.20">
    <property type="match status" value="1"/>
</dbReference>
<dbReference type="Gene3D" id="1.10.287.470">
    <property type="entry name" value="Helix hairpin bin"/>
    <property type="match status" value="1"/>
</dbReference>
<dbReference type="InterPro" id="IPR058627">
    <property type="entry name" value="MdtA-like_C"/>
</dbReference>
<dbReference type="AlphaFoldDB" id="A0A941DL52"/>
<feature type="domain" description="Multidrug resistance protein MdtA-like barrel-sandwich hybrid" evidence="6">
    <location>
        <begin position="84"/>
        <end position="222"/>
    </location>
</feature>
<dbReference type="Gene3D" id="2.40.50.100">
    <property type="match status" value="1"/>
</dbReference>
<protein>
    <submittedName>
        <fullName evidence="9">Efflux RND transporter periplasmic adaptor subunit</fullName>
    </submittedName>
</protein>
<dbReference type="GO" id="GO:0022857">
    <property type="term" value="F:transmembrane transporter activity"/>
    <property type="evidence" value="ECO:0007669"/>
    <property type="project" value="InterPro"/>
</dbReference>
<dbReference type="Gene3D" id="2.40.30.170">
    <property type="match status" value="1"/>
</dbReference>
<evidence type="ECO:0000313" key="10">
    <source>
        <dbReference type="Proteomes" id="UP000680067"/>
    </source>
</evidence>
<name>A0A941DL52_9BURK</name>
<feature type="domain" description="Multidrug resistance protein MdtA-like beta-barrel" evidence="7">
    <location>
        <begin position="229"/>
        <end position="321"/>
    </location>
</feature>
<evidence type="ECO:0000259" key="7">
    <source>
        <dbReference type="Pfam" id="PF25944"/>
    </source>
</evidence>
<evidence type="ECO:0000259" key="8">
    <source>
        <dbReference type="Pfam" id="PF25967"/>
    </source>
</evidence>
<feature type="domain" description="Multidrug resistance protein MdtA-like alpha-helical hairpin" evidence="5">
    <location>
        <begin position="122"/>
        <end position="192"/>
    </location>
</feature>
<keyword evidence="3" id="KW-0175">Coiled coil</keyword>
<dbReference type="Pfam" id="PF25967">
    <property type="entry name" value="RND-MFP_C"/>
    <property type="match status" value="1"/>
</dbReference>
<dbReference type="InterPro" id="IPR058625">
    <property type="entry name" value="MdtA-like_BSH"/>
</dbReference>
<dbReference type="SUPFAM" id="SSF111369">
    <property type="entry name" value="HlyD-like secretion proteins"/>
    <property type="match status" value="1"/>
</dbReference>
<reference evidence="9" key="1">
    <citation type="submission" date="2021-04" db="EMBL/GenBank/DDBJ databases">
        <title>novel species isolated from subtropical streams in China.</title>
        <authorList>
            <person name="Lu H."/>
        </authorList>
    </citation>
    <scope>NUCLEOTIDE SEQUENCE</scope>
    <source>
        <strain evidence="9">LFS511W</strain>
    </source>
</reference>
<evidence type="ECO:0000256" key="4">
    <source>
        <dbReference type="SAM" id="MobiDB-lite"/>
    </source>
</evidence>
<dbReference type="Pfam" id="PF25876">
    <property type="entry name" value="HH_MFP_RND"/>
    <property type="match status" value="1"/>
</dbReference>
<evidence type="ECO:0000256" key="1">
    <source>
        <dbReference type="ARBA" id="ARBA00004196"/>
    </source>
</evidence>
<dbReference type="InterPro" id="IPR006143">
    <property type="entry name" value="RND_pump_MFP"/>
</dbReference>
<dbReference type="Pfam" id="PF25917">
    <property type="entry name" value="BSH_RND"/>
    <property type="match status" value="1"/>
</dbReference>
<dbReference type="InterPro" id="IPR058624">
    <property type="entry name" value="MdtA-like_HH"/>
</dbReference>
<comment type="caution">
    <text evidence="9">The sequence shown here is derived from an EMBL/GenBank/DDBJ whole genome shotgun (WGS) entry which is preliminary data.</text>
</comment>
<dbReference type="NCBIfam" id="TIGR01730">
    <property type="entry name" value="RND_mfp"/>
    <property type="match status" value="1"/>
</dbReference>
<feature type="region of interest" description="Disordered" evidence="4">
    <location>
        <begin position="408"/>
        <end position="441"/>
    </location>
</feature>
<dbReference type="GO" id="GO:0005886">
    <property type="term" value="C:plasma membrane"/>
    <property type="evidence" value="ECO:0007669"/>
    <property type="project" value="TreeGrafter"/>
</dbReference>
<evidence type="ECO:0000256" key="3">
    <source>
        <dbReference type="SAM" id="Coils"/>
    </source>
</evidence>
<comment type="subcellular location">
    <subcellularLocation>
        <location evidence="1">Cell envelope</location>
    </subcellularLocation>
</comment>
<evidence type="ECO:0000259" key="6">
    <source>
        <dbReference type="Pfam" id="PF25917"/>
    </source>
</evidence>
<gene>
    <name evidence="9" type="ORF">KDM89_05260</name>
</gene>
<proteinExistence type="inferred from homology"/>
<feature type="domain" description="Multidrug resistance protein MdtA-like C-terminal permuted SH3" evidence="8">
    <location>
        <begin position="329"/>
        <end position="386"/>
    </location>
</feature>
<dbReference type="GO" id="GO:0046677">
    <property type="term" value="P:response to antibiotic"/>
    <property type="evidence" value="ECO:0007669"/>
    <property type="project" value="TreeGrafter"/>
</dbReference>